<organism evidence="2 3">
    <name type="scientific">Setaria italica</name>
    <name type="common">Foxtail millet</name>
    <name type="synonym">Panicum italicum</name>
    <dbReference type="NCBI Taxonomy" id="4555"/>
    <lineage>
        <taxon>Eukaryota</taxon>
        <taxon>Viridiplantae</taxon>
        <taxon>Streptophyta</taxon>
        <taxon>Embryophyta</taxon>
        <taxon>Tracheophyta</taxon>
        <taxon>Spermatophyta</taxon>
        <taxon>Magnoliopsida</taxon>
        <taxon>Liliopsida</taxon>
        <taxon>Poales</taxon>
        <taxon>Poaceae</taxon>
        <taxon>PACMAD clade</taxon>
        <taxon>Panicoideae</taxon>
        <taxon>Panicodae</taxon>
        <taxon>Paniceae</taxon>
        <taxon>Cenchrinae</taxon>
        <taxon>Setaria</taxon>
    </lineage>
</organism>
<dbReference type="HOGENOM" id="CLU_012954_7_2_1"/>
<dbReference type="AlphaFoldDB" id="K3ZEG8"/>
<feature type="compositionally biased region" description="Basic and acidic residues" evidence="1">
    <location>
        <begin position="15"/>
        <end position="26"/>
    </location>
</feature>
<dbReference type="Pfam" id="PF13365">
    <property type="entry name" value="Trypsin_2"/>
    <property type="match status" value="1"/>
</dbReference>
<reference evidence="3" key="1">
    <citation type="journal article" date="2012" name="Nat. Biotechnol.">
        <title>Reference genome sequence of the model plant Setaria.</title>
        <authorList>
            <person name="Bennetzen J.L."/>
            <person name="Schmutz J."/>
            <person name="Wang H."/>
            <person name="Percifield R."/>
            <person name="Hawkins J."/>
            <person name="Pontaroli A.C."/>
            <person name="Estep M."/>
            <person name="Feng L."/>
            <person name="Vaughn J.N."/>
            <person name="Grimwood J."/>
            <person name="Jenkins J."/>
            <person name="Barry K."/>
            <person name="Lindquist E."/>
            <person name="Hellsten U."/>
            <person name="Deshpande S."/>
            <person name="Wang X."/>
            <person name="Wu X."/>
            <person name="Mitros T."/>
            <person name="Triplett J."/>
            <person name="Yang X."/>
            <person name="Ye C.Y."/>
            <person name="Mauro-Herrera M."/>
            <person name="Wang L."/>
            <person name="Li P."/>
            <person name="Sharma M."/>
            <person name="Sharma R."/>
            <person name="Ronald P.C."/>
            <person name="Panaud O."/>
            <person name="Kellogg E.A."/>
            <person name="Brutnell T.P."/>
            <person name="Doust A.N."/>
            <person name="Tuskan G.A."/>
            <person name="Rokhsar D."/>
            <person name="Devos K.M."/>
        </authorList>
    </citation>
    <scope>NUCLEOTIDE SEQUENCE [LARGE SCALE GENOMIC DNA]</scope>
    <source>
        <strain evidence="3">cv. Yugu1</strain>
    </source>
</reference>
<dbReference type="SUPFAM" id="SSF50494">
    <property type="entry name" value="Trypsin-like serine proteases"/>
    <property type="match status" value="1"/>
</dbReference>
<evidence type="ECO:0000313" key="2">
    <source>
        <dbReference type="EnsemblPlants" id="KQL12915"/>
    </source>
</evidence>
<dbReference type="Gramene" id="KQL12915">
    <property type="protein sequence ID" value="KQL12915"/>
    <property type="gene ID" value="SETIT_024963mg"/>
</dbReference>
<feature type="region of interest" description="Disordered" evidence="1">
    <location>
        <begin position="15"/>
        <end position="36"/>
    </location>
</feature>
<dbReference type="EMBL" id="AGNK02001409">
    <property type="status" value="NOT_ANNOTATED_CDS"/>
    <property type="molecule type" value="Genomic_DNA"/>
</dbReference>
<dbReference type="PANTHER" id="PTHR47389:SF5">
    <property type="entry name" value="OS09G0436700 PROTEIN"/>
    <property type="match status" value="1"/>
</dbReference>
<accession>K3ZEG8</accession>
<proteinExistence type="predicted"/>
<reference evidence="2" key="2">
    <citation type="submission" date="2018-08" db="UniProtKB">
        <authorList>
            <consortium name="EnsemblPlants"/>
        </authorList>
    </citation>
    <scope>IDENTIFICATION</scope>
    <source>
        <strain evidence="2">Yugu1</strain>
    </source>
</reference>
<protein>
    <submittedName>
        <fullName evidence="2">Uncharacterized protein</fullName>
    </submittedName>
</protein>
<sequence>MPDIKAVAAKLLDRSRRKEVESRQRETAASSAGGGASSAIATIVDRPLPIRFPPWNASLEDMHKWNLERRRIDKLVGKDPRTKLLENLPTLRKPKDPDTRDAVASSRDKRRWFCTWHAPSSVFPHGNFIWQCTGIVVGWDEAKKCARILTNYDIASDTGALLDPKPKIHVRLPNKIVSEGQLLFFNKHYNIALLEITADFLLQLPSFGSSPNYGQEVFVLARDEDSFLLARHGTIVWIDEPDYSSCNYHMFLSCELPGMSDISLMLNCNGMAFDCFKEYPAMLVSISTILTCIEMWMKFSRIARPIMQGLRLRSVELLDVSSREEISYSYNINSGYIVDTLEDLLLSLGWEFLERGFGASTVVDFK</sequence>
<dbReference type="OMA" id="THHLPCR"/>
<evidence type="ECO:0000256" key="1">
    <source>
        <dbReference type="SAM" id="MobiDB-lite"/>
    </source>
</evidence>
<dbReference type="PANTHER" id="PTHR47389">
    <property type="entry name" value="OS09G0436400 PROTEIN"/>
    <property type="match status" value="1"/>
</dbReference>
<name>K3ZEG8_SETIT</name>
<dbReference type="InterPro" id="IPR009003">
    <property type="entry name" value="Peptidase_S1_PA"/>
</dbReference>
<dbReference type="eggNOG" id="KOG1320">
    <property type="taxonomic scope" value="Eukaryota"/>
</dbReference>
<keyword evidence="3" id="KW-1185">Reference proteome</keyword>
<dbReference type="InParanoid" id="K3ZEG8"/>
<dbReference type="EnsemblPlants" id="KQL12915">
    <property type="protein sequence ID" value="KQL12915"/>
    <property type="gene ID" value="SETIT_024963mg"/>
</dbReference>
<dbReference type="Proteomes" id="UP000004995">
    <property type="component" value="Unassembled WGS sequence"/>
</dbReference>
<dbReference type="STRING" id="4555.K3ZEG8"/>
<evidence type="ECO:0000313" key="3">
    <source>
        <dbReference type="Proteomes" id="UP000004995"/>
    </source>
</evidence>